<sequence>MSGLPVFVSAGEALTDLLRDGADSWTSQVGGSTWNVARVMARLGVPSAFAGAVSDDVFGDALARASADAGLDPRFLQQLGRSPLLAIVHQRHPPRYFFVGDDSADLHFDPGLLPAGWEGAASWVHFGGISLARPPLRDQLLAMAARLKQQGVSISYDPNYRALMDQRYDPVLRQMAALADVIKVSDEDLCGLFRCSEPEPALAALRAINPDALYLYTLGAAGARLLRGAQEWRAPAPAVAVADTVGAGDASIATLLYSLMRHPDAGLDQHLRHAVAGGAAACLGAGAAPPTLEQLHGLLPAVSVYNHHHNDNH</sequence>
<evidence type="ECO:0000313" key="8">
    <source>
        <dbReference type="Proteomes" id="UP001155901"/>
    </source>
</evidence>
<proteinExistence type="predicted"/>
<evidence type="ECO:0000313" key="6">
    <source>
        <dbReference type="EMBL" id="MBV6319472.1"/>
    </source>
</evidence>
<dbReference type="RefSeq" id="WP_217940139.1">
    <property type="nucleotide sequence ID" value="NZ_JAHTGR010000001.1"/>
</dbReference>
<evidence type="ECO:0000259" key="5">
    <source>
        <dbReference type="Pfam" id="PF00294"/>
    </source>
</evidence>
<dbReference type="Proteomes" id="UP001162889">
    <property type="component" value="Unassembled WGS sequence"/>
</dbReference>
<keyword evidence="4" id="KW-0067">ATP-binding</keyword>
<evidence type="ECO:0000256" key="2">
    <source>
        <dbReference type="ARBA" id="ARBA00022741"/>
    </source>
</evidence>
<protein>
    <submittedName>
        <fullName evidence="6">Carbohydrate kinase</fullName>
    </submittedName>
    <submittedName>
        <fullName evidence="7">Fructokinase</fullName>
        <ecNumber evidence="7">2.7.1.4</ecNumber>
    </submittedName>
</protein>
<dbReference type="EC" id="2.7.1.4" evidence="7"/>
<feature type="domain" description="Carbohydrate kinase PfkB" evidence="5">
    <location>
        <begin position="22"/>
        <end position="290"/>
    </location>
</feature>
<keyword evidence="1 7" id="KW-0808">Transferase</keyword>
<dbReference type="EMBL" id="JAHTGR010000001">
    <property type="protein sequence ID" value="MBV6319472.1"/>
    <property type="molecule type" value="Genomic_DNA"/>
</dbReference>
<dbReference type="GO" id="GO:0005524">
    <property type="term" value="F:ATP binding"/>
    <property type="evidence" value="ECO:0007669"/>
    <property type="project" value="UniProtKB-KW"/>
</dbReference>
<dbReference type="InterPro" id="IPR011611">
    <property type="entry name" value="PfkB_dom"/>
</dbReference>
<evidence type="ECO:0000256" key="4">
    <source>
        <dbReference type="ARBA" id="ARBA00022840"/>
    </source>
</evidence>
<evidence type="ECO:0000256" key="3">
    <source>
        <dbReference type="ARBA" id="ARBA00022777"/>
    </source>
</evidence>
<dbReference type="Pfam" id="PF00294">
    <property type="entry name" value="PfkB"/>
    <property type="match status" value="1"/>
</dbReference>
<organism evidence="6 8">
    <name type="scientific">Duganella violaceipulchra</name>
    <dbReference type="NCBI Taxonomy" id="2849652"/>
    <lineage>
        <taxon>Bacteria</taxon>
        <taxon>Pseudomonadati</taxon>
        <taxon>Pseudomonadota</taxon>
        <taxon>Betaproteobacteria</taxon>
        <taxon>Burkholderiales</taxon>
        <taxon>Oxalobacteraceae</taxon>
        <taxon>Telluria group</taxon>
        <taxon>Duganella</taxon>
    </lineage>
</organism>
<dbReference type="InterPro" id="IPR050306">
    <property type="entry name" value="PfkB_Carbo_kinase"/>
</dbReference>
<evidence type="ECO:0000313" key="7">
    <source>
        <dbReference type="EMBL" id="MCP2006717.1"/>
    </source>
</evidence>
<comment type="caution">
    <text evidence="6">The sequence shown here is derived from an EMBL/GenBank/DDBJ whole genome shotgun (WGS) entry which is preliminary data.</text>
</comment>
<keyword evidence="2" id="KW-0547">Nucleotide-binding</keyword>
<dbReference type="Proteomes" id="UP001155901">
    <property type="component" value="Unassembled WGS sequence"/>
</dbReference>
<keyword evidence="3 6" id="KW-0418">Kinase</keyword>
<reference evidence="6" key="1">
    <citation type="submission" date="2021-07" db="EMBL/GenBank/DDBJ databases">
        <title>Characterization of violacein-producing bacteria and related species.</title>
        <authorList>
            <person name="Wilson H.S."/>
            <person name="De Leon M.E."/>
        </authorList>
    </citation>
    <scope>NUCLEOTIDE SEQUENCE</scope>
    <source>
        <strain evidence="6">HSC-15S17</strain>
    </source>
</reference>
<dbReference type="PANTHER" id="PTHR43085">
    <property type="entry name" value="HEXOKINASE FAMILY MEMBER"/>
    <property type="match status" value="1"/>
</dbReference>
<dbReference type="AlphaFoldDB" id="A0AA41H796"/>
<accession>A0AA41H796</accession>
<evidence type="ECO:0000313" key="9">
    <source>
        <dbReference type="Proteomes" id="UP001162889"/>
    </source>
</evidence>
<evidence type="ECO:0000256" key="1">
    <source>
        <dbReference type="ARBA" id="ARBA00022679"/>
    </source>
</evidence>
<dbReference type="CDD" id="cd01167">
    <property type="entry name" value="bac_FRK"/>
    <property type="match status" value="1"/>
</dbReference>
<keyword evidence="9" id="KW-1185">Reference proteome</keyword>
<dbReference type="EMBL" id="JALJZU010000001">
    <property type="protein sequence ID" value="MCP2006717.1"/>
    <property type="molecule type" value="Genomic_DNA"/>
</dbReference>
<dbReference type="GO" id="GO:0008865">
    <property type="term" value="F:fructokinase activity"/>
    <property type="evidence" value="ECO:0007669"/>
    <property type="project" value="UniProtKB-EC"/>
</dbReference>
<reference evidence="7" key="2">
    <citation type="submission" date="2022-03" db="EMBL/GenBank/DDBJ databases">
        <title>Genome Encyclopedia of Bacteria and Archaea VI: Functional Genomics of Type Strains.</title>
        <authorList>
            <person name="Whitman W."/>
        </authorList>
    </citation>
    <scope>NUCLEOTIDE SEQUENCE</scope>
    <source>
        <strain evidence="7">HSC-15S17</strain>
    </source>
</reference>
<name>A0AA41H796_9BURK</name>
<dbReference type="PANTHER" id="PTHR43085:SF1">
    <property type="entry name" value="PSEUDOURIDINE KINASE-RELATED"/>
    <property type="match status" value="1"/>
</dbReference>
<gene>
    <name evidence="6" type="ORF">KVP70_00875</name>
    <name evidence="7" type="ORF">L1274_000405</name>
</gene>